<comment type="caution">
    <text evidence="1">The sequence shown here is derived from an EMBL/GenBank/DDBJ whole genome shotgun (WGS) entry which is preliminary data.</text>
</comment>
<reference evidence="1" key="1">
    <citation type="submission" date="2021-02" db="EMBL/GenBank/DDBJ databases">
        <authorList>
            <consortium name="DOE Joint Genome Institute"/>
            <person name="Ahrendt S."/>
            <person name="Looney B.P."/>
            <person name="Miyauchi S."/>
            <person name="Morin E."/>
            <person name="Drula E."/>
            <person name="Courty P.E."/>
            <person name="Chicoki N."/>
            <person name="Fauchery L."/>
            <person name="Kohler A."/>
            <person name="Kuo A."/>
            <person name="Labutti K."/>
            <person name="Pangilinan J."/>
            <person name="Lipzen A."/>
            <person name="Riley R."/>
            <person name="Andreopoulos W."/>
            <person name="He G."/>
            <person name="Johnson J."/>
            <person name="Barry K.W."/>
            <person name="Grigoriev I.V."/>
            <person name="Nagy L."/>
            <person name="Hibbett D."/>
            <person name="Henrissat B."/>
            <person name="Matheny P.B."/>
            <person name="Labbe J."/>
            <person name="Martin F."/>
        </authorList>
    </citation>
    <scope>NUCLEOTIDE SEQUENCE</scope>
    <source>
        <strain evidence="1">FP105234-sp</strain>
    </source>
</reference>
<accession>A0ACB8S6L0</accession>
<name>A0ACB8S6L0_9AGAM</name>
<gene>
    <name evidence="1" type="ORF">FA95DRAFT_1485201</name>
</gene>
<reference evidence="1" key="2">
    <citation type="journal article" date="2022" name="New Phytol.">
        <title>Evolutionary transition to the ectomycorrhizal habit in the genomes of a hyperdiverse lineage of mushroom-forming fungi.</title>
        <authorList>
            <person name="Looney B."/>
            <person name="Miyauchi S."/>
            <person name="Morin E."/>
            <person name="Drula E."/>
            <person name="Courty P.E."/>
            <person name="Kohler A."/>
            <person name="Kuo A."/>
            <person name="LaButti K."/>
            <person name="Pangilinan J."/>
            <person name="Lipzen A."/>
            <person name="Riley R."/>
            <person name="Andreopoulos W."/>
            <person name="He G."/>
            <person name="Johnson J."/>
            <person name="Nolan M."/>
            <person name="Tritt A."/>
            <person name="Barry K.W."/>
            <person name="Grigoriev I.V."/>
            <person name="Nagy L.G."/>
            <person name="Hibbett D."/>
            <person name="Henrissat B."/>
            <person name="Matheny P.B."/>
            <person name="Labbe J."/>
            <person name="Martin F.M."/>
        </authorList>
    </citation>
    <scope>NUCLEOTIDE SEQUENCE</scope>
    <source>
        <strain evidence="1">FP105234-sp</strain>
    </source>
</reference>
<protein>
    <submittedName>
        <fullName evidence="1">Uncharacterized protein</fullName>
    </submittedName>
</protein>
<evidence type="ECO:0000313" key="1">
    <source>
        <dbReference type="EMBL" id="KAI0051541.1"/>
    </source>
</evidence>
<keyword evidence="2" id="KW-1185">Reference proteome</keyword>
<proteinExistence type="predicted"/>
<organism evidence="1 2">
    <name type="scientific">Auriscalpium vulgare</name>
    <dbReference type="NCBI Taxonomy" id="40419"/>
    <lineage>
        <taxon>Eukaryota</taxon>
        <taxon>Fungi</taxon>
        <taxon>Dikarya</taxon>
        <taxon>Basidiomycota</taxon>
        <taxon>Agaricomycotina</taxon>
        <taxon>Agaricomycetes</taxon>
        <taxon>Russulales</taxon>
        <taxon>Auriscalpiaceae</taxon>
        <taxon>Auriscalpium</taxon>
    </lineage>
</organism>
<sequence>MASPTGYSSPLARENTPARASTSSLLSARSTPVLPPASQTYEPQARAILKHRLSYGILLPSTLPVWASASYWVAHSYGGFQTLGVVNAILVPLLPSTLVVAFLAWALGVLPVVVMRKAYLTAIPTHSASPSQRFRAAYSKSGTLRSLLVYLATSSFATLLHVLALSQKDKSLSVFVKSRKHPYYINGQFVFLALAQVVLATTYHFRNVLLDRLVVQWTRRQVRLSLGHMNSSSRILHKTLSLVLTTVAFTVSVFSAYLFAFALSRSFLLPILFNVPVLSTLLRPFFAHYLRGPINMTLFLRHLPLVWRTLLLGLTTVGSWEFAEQLFDEKVQEPLAIASRTADPSLTLVSAISSSDPDPYFKYFAFEELREFSADDTAAGSARRTALFGDQKYNPSLWSVLVRESLLFLGKDYQLLLRRGKAAPPPAAAPIVPQKPKGPDVPATPLIRKVIFKTQSNSPIASVLDSFAADGALTQVMQTSVDTTTAHLPELFKAIESPVAKAKAEVAVIKSEVAPVVNAPARTLSFLKKTWNAYTPRAVSSVIEEVTEWWRRERLNKVVESALPHREVDALIIEVLSRLVCASLSEDRYGIVQRDIPRILESLLSFLSAVETYQTELAQRAPPAVPDESGLSEEEQQARAAVREEVTRAGAVLAVVGDAAKEGVIRVVRTFGGKLGAFRFPPHLAQQLQGYVDYN</sequence>
<dbReference type="EMBL" id="MU275851">
    <property type="protein sequence ID" value="KAI0051541.1"/>
    <property type="molecule type" value="Genomic_DNA"/>
</dbReference>
<evidence type="ECO:0000313" key="2">
    <source>
        <dbReference type="Proteomes" id="UP000814033"/>
    </source>
</evidence>
<dbReference type="Proteomes" id="UP000814033">
    <property type="component" value="Unassembled WGS sequence"/>
</dbReference>